<dbReference type="EMBL" id="JAGPUO010000005">
    <property type="protein sequence ID" value="KAG5662464.1"/>
    <property type="molecule type" value="Genomic_DNA"/>
</dbReference>
<accession>A0A9P7H624</accession>
<dbReference type="Proteomes" id="UP000782241">
    <property type="component" value="Unassembled WGS sequence"/>
</dbReference>
<evidence type="ECO:0000313" key="1">
    <source>
        <dbReference type="EMBL" id="KAG5662464.1"/>
    </source>
</evidence>
<sequence>TGLLYNRNKGDKPPSRFKFPITSVFFGEADDMYSSTLTEIVIWIFNICHITGIEFRFADASHNRHLGNIGSFGQEFPGRRNFSDSNDSSVSLMIDGVAGERLKSFEVQEQGASLVGMKMNTTFDRHVQTPGYPYGIKKGWVTVQPKGSKIVGMFATCGHTLYDIGFISTDLANGNKEEMHNWISFRSINEAKALLLGPLW</sequence>
<name>A0A9P7H624_9HYPO</name>
<protein>
    <submittedName>
        <fullName evidence="1">Uncharacterized protein</fullName>
    </submittedName>
</protein>
<reference evidence="1" key="1">
    <citation type="submission" date="2021-04" db="EMBL/GenBank/DDBJ databases">
        <title>Draft genome of Fusarium avenaceum strain F156N33, isolated from an atmospheric sample in Virginia.</title>
        <authorList>
            <person name="Yang S."/>
            <person name="Vinatzer B.A."/>
            <person name="Coleman J."/>
        </authorList>
    </citation>
    <scope>NUCLEOTIDE SEQUENCE</scope>
    <source>
        <strain evidence="1">F156N33</strain>
    </source>
</reference>
<dbReference type="SUPFAM" id="SSF51101">
    <property type="entry name" value="Mannose-binding lectins"/>
    <property type="match status" value="1"/>
</dbReference>
<dbReference type="AlphaFoldDB" id="A0A9P7H624"/>
<keyword evidence="2" id="KW-1185">Reference proteome</keyword>
<proteinExistence type="predicted"/>
<dbReference type="Gene3D" id="2.100.10.30">
    <property type="entry name" value="Jacalin-like lectin domain"/>
    <property type="match status" value="1"/>
</dbReference>
<organism evidence="1 2">
    <name type="scientific">Fusarium avenaceum</name>
    <dbReference type="NCBI Taxonomy" id="40199"/>
    <lineage>
        <taxon>Eukaryota</taxon>
        <taxon>Fungi</taxon>
        <taxon>Dikarya</taxon>
        <taxon>Ascomycota</taxon>
        <taxon>Pezizomycotina</taxon>
        <taxon>Sordariomycetes</taxon>
        <taxon>Hypocreomycetidae</taxon>
        <taxon>Hypocreales</taxon>
        <taxon>Nectriaceae</taxon>
        <taxon>Fusarium</taxon>
        <taxon>Fusarium tricinctum species complex</taxon>
    </lineage>
</organism>
<dbReference type="InterPro" id="IPR036404">
    <property type="entry name" value="Jacalin-like_lectin_dom_sf"/>
</dbReference>
<evidence type="ECO:0000313" key="2">
    <source>
        <dbReference type="Proteomes" id="UP000782241"/>
    </source>
</evidence>
<feature type="non-terminal residue" evidence="1">
    <location>
        <position position="1"/>
    </location>
</feature>
<gene>
    <name evidence="1" type="ORF">KAF25_004882</name>
</gene>
<comment type="caution">
    <text evidence="1">The sequence shown here is derived from an EMBL/GenBank/DDBJ whole genome shotgun (WGS) entry which is preliminary data.</text>
</comment>